<evidence type="ECO:0000313" key="7">
    <source>
        <dbReference type="EMBL" id="QTP55247.1"/>
    </source>
</evidence>
<comment type="cofactor">
    <cofactor evidence="1 5">
        <name>NADP(+)</name>
        <dbReference type="ChEBI" id="CHEBI:58349"/>
    </cofactor>
</comment>
<proteinExistence type="inferred from homology"/>
<keyword evidence="5" id="KW-0521">NADP</keyword>
<evidence type="ECO:0000256" key="3">
    <source>
        <dbReference type="ARBA" id="ARBA00011989"/>
    </source>
</evidence>
<dbReference type="InterPro" id="IPR016040">
    <property type="entry name" value="NAD(P)-bd_dom"/>
</dbReference>
<evidence type="ECO:0000313" key="8">
    <source>
        <dbReference type="Proteomes" id="UP000671868"/>
    </source>
</evidence>
<comment type="caution">
    <text evidence="5">Lacks conserved residue(s) required for the propagation of feature annotation.</text>
</comment>
<evidence type="ECO:0000256" key="4">
    <source>
        <dbReference type="ARBA" id="ARBA00023239"/>
    </source>
</evidence>
<accession>A0ABX7W6D4</accession>
<dbReference type="Proteomes" id="UP000671868">
    <property type="component" value="Chromosome"/>
</dbReference>
<evidence type="ECO:0000256" key="5">
    <source>
        <dbReference type="HAMAP-Rule" id="MF_00955"/>
    </source>
</evidence>
<dbReference type="RefSeq" id="WP_209537470.1">
    <property type="nucleotide sequence ID" value="NZ_CP053381.1"/>
</dbReference>
<dbReference type="NCBIfam" id="TIGR01472">
    <property type="entry name" value="gmd"/>
    <property type="match status" value="1"/>
</dbReference>
<gene>
    <name evidence="5 7" type="primary">gmd</name>
    <name evidence="7" type="ORF">HNO51_11455</name>
</gene>
<dbReference type="InterPro" id="IPR006368">
    <property type="entry name" value="GDP_Man_deHydtase"/>
</dbReference>
<keyword evidence="8" id="KW-1185">Reference proteome</keyword>
<feature type="domain" description="NAD(P)-binding" evidence="6">
    <location>
        <begin position="5"/>
        <end position="330"/>
    </location>
</feature>
<name>A0ABX7W6D4_9GAMM</name>
<organism evidence="7 8">
    <name type="scientific">Billgrantia sulfidoxydans</name>
    <dbReference type="NCBI Taxonomy" id="2733484"/>
    <lineage>
        <taxon>Bacteria</taxon>
        <taxon>Pseudomonadati</taxon>
        <taxon>Pseudomonadota</taxon>
        <taxon>Gammaproteobacteria</taxon>
        <taxon>Oceanospirillales</taxon>
        <taxon>Halomonadaceae</taxon>
        <taxon>Billgrantia</taxon>
    </lineage>
</organism>
<dbReference type="EC" id="4.2.1.47" evidence="3 5"/>
<reference evidence="7 8" key="1">
    <citation type="journal article" date="2021" name="Front. Microbiol.">
        <title>Aerobic Denitrification and Heterotrophic Sulfur Oxidation in the Genus Halomonas Revealed by Six Novel Species Characterizations and Genome-Based Analysis.</title>
        <authorList>
            <person name="Wang L."/>
            <person name="Shao Z."/>
        </authorList>
    </citation>
    <scope>NUCLEOTIDE SEQUENCE [LARGE SCALE GENOMIC DNA]</scope>
    <source>
        <strain evidence="7 8">MCCC 1A11059</strain>
    </source>
</reference>
<evidence type="ECO:0000259" key="6">
    <source>
        <dbReference type="Pfam" id="PF16363"/>
    </source>
</evidence>
<comment type="function">
    <text evidence="5">Catalyzes the conversion of GDP-D-mannose to GDP-4-dehydro-6-deoxy-D-mannose.</text>
</comment>
<dbReference type="InterPro" id="IPR036291">
    <property type="entry name" value="NAD(P)-bd_dom_sf"/>
</dbReference>
<comment type="similarity">
    <text evidence="2 5">Belongs to the NAD(P)-dependent epimerase/dehydratase family. GDP-mannose 4,6-dehydratase subfamily.</text>
</comment>
<keyword evidence="4 5" id="KW-0456">Lyase</keyword>
<dbReference type="Gene3D" id="3.40.50.720">
    <property type="entry name" value="NAD(P)-binding Rossmann-like Domain"/>
    <property type="match status" value="1"/>
</dbReference>
<dbReference type="SUPFAM" id="SSF51735">
    <property type="entry name" value="NAD(P)-binding Rossmann-fold domains"/>
    <property type="match status" value="1"/>
</dbReference>
<dbReference type="HAMAP" id="MF_00955">
    <property type="entry name" value="GDP_Man_dehydratase"/>
    <property type="match status" value="1"/>
</dbReference>
<dbReference type="Gene3D" id="3.90.25.10">
    <property type="entry name" value="UDP-galactose 4-epimerase, domain 1"/>
    <property type="match status" value="1"/>
</dbReference>
<evidence type="ECO:0000256" key="2">
    <source>
        <dbReference type="ARBA" id="ARBA00009263"/>
    </source>
</evidence>
<dbReference type="CDD" id="cd05260">
    <property type="entry name" value="GDP_MD_SDR_e"/>
    <property type="match status" value="1"/>
</dbReference>
<dbReference type="PANTHER" id="PTHR43715:SF1">
    <property type="entry name" value="GDP-MANNOSE 4,6 DEHYDRATASE"/>
    <property type="match status" value="1"/>
</dbReference>
<dbReference type="GO" id="GO:0008446">
    <property type="term" value="F:GDP-mannose 4,6-dehydratase activity"/>
    <property type="evidence" value="ECO:0007669"/>
    <property type="project" value="UniProtKB-EC"/>
</dbReference>
<dbReference type="EMBL" id="CP053381">
    <property type="protein sequence ID" value="QTP55247.1"/>
    <property type="molecule type" value="Genomic_DNA"/>
</dbReference>
<comment type="catalytic activity">
    <reaction evidence="5">
        <text>GDP-alpha-D-mannose = GDP-4-dehydro-alpha-D-rhamnose + H2O</text>
        <dbReference type="Rhea" id="RHEA:23820"/>
        <dbReference type="ChEBI" id="CHEBI:15377"/>
        <dbReference type="ChEBI" id="CHEBI:57527"/>
        <dbReference type="ChEBI" id="CHEBI:57964"/>
        <dbReference type="EC" id="4.2.1.47"/>
    </reaction>
</comment>
<dbReference type="Pfam" id="PF16363">
    <property type="entry name" value="GDP_Man_Dehyd"/>
    <property type="match status" value="1"/>
</dbReference>
<dbReference type="PANTHER" id="PTHR43715">
    <property type="entry name" value="GDP-MANNOSE 4,6-DEHYDRATASE"/>
    <property type="match status" value="1"/>
</dbReference>
<protein>
    <recommendedName>
        <fullName evidence="3 5">GDP-mannose 4,6-dehydratase</fullName>
        <ecNumber evidence="3 5">4.2.1.47</ecNumber>
    </recommendedName>
    <alternativeName>
        <fullName evidence="5">GDP-D-mannose dehydratase</fullName>
    </alternativeName>
</protein>
<evidence type="ECO:0000256" key="1">
    <source>
        <dbReference type="ARBA" id="ARBA00001937"/>
    </source>
</evidence>
<sequence>MMKAIVTGITGQDGAYLAELLLEKGYTVYGTFRRTSSVNFWRIEELGIQDHPNLHLVEYDLTDLSSSIRLLQETQATEVYNLAAQSFVGVSFDQPLTTAEITGLGPVNLLEAIRIVNPEIRFYQASTSEMFGKVQQIPQTEATPFYPRSPYGVAKLYAHWMTINYRESYGIFGTSGILFNHESPLRGREFVTRKITDSVAKIKLGKLDVLELGNMDAKRDWGFAKEYVEGMWRMLQADKPDTYVLATNRTETVRDFVTLAFKAVDIQLRWEGQGEQEQGLDAKSGKVLVKVNPKFYRPAEVELLIGDPQKARDELGWEPKTSLEELCRMMVEADLRRNEQGFSF</sequence>